<sequence>MEVLKRLCPHVRPKLAKNRSLYHDNASDHTSLKFKQFLTSKNITKLPHPPYNLDLTPLDFRQK</sequence>
<dbReference type="AlphaFoldDB" id="A0A6G0YK75"/>
<keyword evidence="2" id="KW-1185">Reference proteome</keyword>
<evidence type="ECO:0000313" key="2">
    <source>
        <dbReference type="Proteomes" id="UP000478052"/>
    </source>
</evidence>
<protein>
    <submittedName>
        <fullName evidence="1">Protein GVQW3-like</fullName>
    </submittedName>
</protein>
<dbReference type="Proteomes" id="UP000478052">
    <property type="component" value="Unassembled WGS sequence"/>
</dbReference>
<organism evidence="1 2">
    <name type="scientific">Aphis craccivora</name>
    <name type="common">Cowpea aphid</name>
    <dbReference type="NCBI Taxonomy" id="307492"/>
    <lineage>
        <taxon>Eukaryota</taxon>
        <taxon>Metazoa</taxon>
        <taxon>Ecdysozoa</taxon>
        <taxon>Arthropoda</taxon>
        <taxon>Hexapoda</taxon>
        <taxon>Insecta</taxon>
        <taxon>Pterygota</taxon>
        <taxon>Neoptera</taxon>
        <taxon>Paraneoptera</taxon>
        <taxon>Hemiptera</taxon>
        <taxon>Sternorrhyncha</taxon>
        <taxon>Aphidomorpha</taxon>
        <taxon>Aphidoidea</taxon>
        <taxon>Aphididae</taxon>
        <taxon>Aphidini</taxon>
        <taxon>Aphis</taxon>
        <taxon>Aphis</taxon>
    </lineage>
</organism>
<comment type="caution">
    <text evidence="1">The sequence shown here is derived from an EMBL/GenBank/DDBJ whole genome shotgun (WGS) entry which is preliminary data.</text>
</comment>
<reference evidence="1 2" key="1">
    <citation type="submission" date="2019-08" db="EMBL/GenBank/DDBJ databases">
        <title>Whole genome of Aphis craccivora.</title>
        <authorList>
            <person name="Voronova N.V."/>
            <person name="Shulinski R.S."/>
            <person name="Bandarenka Y.V."/>
            <person name="Zhorov D.G."/>
            <person name="Warner D."/>
        </authorList>
    </citation>
    <scope>NUCLEOTIDE SEQUENCE [LARGE SCALE GENOMIC DNA]</scope>
    <source>
        <strain evidence="1">180601</strain>
        <tissue evidence="1">Whole Body</tissue>
    </source>
</reference>
<dbReference type="Gene3D" id="3.30.420.10">
    <property type="entry name" value="Ribonuclease H-like superfamily/Ribonuclease H"/>
    <property type="match status" value="1"/>
</dbReference>
<dbReference type="EMBL" id="VUJU01003537">
    <property type="protein sequence ID" value="KAF0757570.1"/>
    <property type="molecule type" value="Genomic_DNA"/>
</dbReference>
<dbReference type="InterPro" id="IPR036397">
    <property type="entry name" value="RNaseH_sf"/>
</dbReference>
<dbReference type="GO" id="GO:0003676">
    <property type="term" value="F:nucleic acid binding"/>
    <property type="evidence" value="ECO:0007669"/>
    <property type="project" value="InterPro"/>
</dbReference>
<name>A0A6G0YK75_APHCR</name>
<evidence type="ECO:0000313" key="1">
    <source>
        <dbReference type="EMBL" id="KAF0757570.1"/>
    </source>
</evidence>
<dbReference type="OrthoDB" id="10017160at2759"/>
<gene>
    <name evidence="1" type="ORF">FWK35_00008764</name>
</gene>
<accession>A0A6G0YK75</accession>
<proteinExistence type="predicted"/>